<reference evidence="2" key="2">
    <citation type="journal article" date="2017" name="Nat. Plants">
        <title>The Aegilops tauschii genome reveals multiple impacts of transposons.</title>
        <authorList>
            <person name="Zhao G."/>
            <person name="Zou C."/>
            <person name="Li K."/>
            <person name="Wang K."/>
            <person name="Li T."/>
            <person name="Gao L."/>
            <person name="Zhang X."/>
            <person name="Wang H."/>
            <person name="Yang Z."/>
            <person name="Liu X."/>
            <person name="Jiang W."/>
            <person name="Mao L."/>
            <person name="Kong X."/>
            <person name="Jiao Y."/>
            <person name="Jia J."/>
        </authorList>
    </citation>
    <scope>NUCLEOTIDE SEQUENCE [LARGE SCALE GENOMIC DNA]</scope>
    <source>
        <strain evidence="2">cv. AL8/78</strain>
    </source>
</reference>
<dbReference type="Gramene" id="AET2Gv20625300.16">
    <property type="protein sequence ID" value="AET2Gv20625300.16"/>
    <property type="gene ID" value="AET2Gv20625300"/>
</dbReference>
<sequence length="37" mass="4264">MLGKMVNAKGQDRSKYAMVLLEVKRLMGERECKITHV</sequence>
<reference evidence="1" key="3">
    <citation type="journal article" date="2017" name="Nature">
        <title>Genome sequence of the progenitor of the wheat D genome Aegilops tauschii.</title>
        <authorList>
            <person name="Luo M.C."/>
            <person name="Gu Y.Q."/>
            <person name="Puiu D."/>
            <person name="Wang H."/>
            <person name="Twardziok S.O."/>
            <person name="Deal K.R."/>
            <person name="Huo N."/>
            <person name="Zhu T."/>
            <person name="Wang L."/>
            <person name="Wang Y."/>
            <person name="McGuire P.E."/>
            <person name="Liu S."/>
            <person name="Long H."/>
            <person name="Ramasamy R.K."/>
            <person name="Rodriguez J.C."/>
            <person name="Van S.L."/>
            <person name="Yuan L."/>
            <person name="Wang Z."/>
            <person name="Xia Z."/>
            <person name="Xiao L."/>
            <person name="Anderson O.D."/>
            <person name="Ouyang S."/>
            <person name="Liang Y."/>
            <person name="Zimin A.V."/>
            <person name="Pertea G."/>
            <person name="Qi P."/>
            <person name="Bennetzen J.L."/>
            <person name="Dai X."/>
            <person name="Dawson M.W."/>
            <person name="Muller H.G."/>
            <person name="Kugler K."/>
            <person name="Rivarola-Duarte L."/>
            <person name="Spannagl M."/>
            <person name="Mayer K.F.X."/>
            <person name="Lu F.H."/>
            <person name="Bevan M.W."/>
            <person name="Leroy P."/>
            <person name="Li P."/>
            <person name="You F.M."/>
            <person name="Sun Q."/>
            <person name="Liu Z."/>
            <person name="Lyons E."/>
            <person name="Wicker T."/>
            <person name="Salzberg S.L."/>
            <person name="Devos K.M."/>
            <person name="Dvorak J."/>
        </authorList>
    </citation>
    <scope>NUCLEOTIDE SEQUENCE [LARGE SCALE GENOMIC DNA]</scope>
    <source>
        <strain evidence="1">cv. AL8/78</strain>
    </source>
</reference>
<dbReference type="Proteomes" id="UP000015105">
    <property type="component" value="Chromosome 2D"/>
</dbReference>
<dbReference type="EnsemblPlants" id="AET2Gv20625300.16">
    <property type="protein sequence ID" value="AET2Gv20625300.16"/>
    <property type="gene ID" value="AET2Gv20625300"/>
</dbReference>
<accession>A0A453BTJ7</accession>
<reference evidence="1" key="4">
    <citation type="submission" date="2019-03" db="UniProtKB">
        <authorList>
            <consortium name="EnsemblPlants"/>
        </authorList>
    </citation>
    <scope>IDENTIFICATION</scope>
</reference>
<reference evidence="1" key="5">
    <citation type="journal article" date="2021" name="G3 (Bethesda)">
        <title>Aegilops tauschii genome assembly Aet v5.0 features greater sequence contiguity and improved annotation.</title>
        <authorList>
            <person name="Wang L."/>
            <person name="Zhu T."/>
            <person name="Rodriguez J.C."/>
            <person name="Deal K.R."/>
            <person name="Dubcovsky J."/>
            <person name="McGuire P.E."/>
            <person name="Lux T."/>
            <person name="Spannagl M."/>
            <person name="Mayer K.F.X."/>
            <person name="Baldrich P."/>
            <person name="Meyers B.C."/>
            <person name="Huo N."/>
            <person name="Gu Y.Q."/>
            <person name="Zhou H."/>
            <person name="Devos K.M."/>
            <person name="Bennetzen J.L."/>
            <person name="Unver T."/>
            <person name="Budak H."/>
            <person name="Gulick P.J."/>
            <person name="Galiba G."/>
            <person name="Kalapos B."/>
            <person name="Nelson D.R."/>
            <person name="Li P."/>
            <person name="You F.M."/>
            <person name="Luo M.C."/>
            <person name="Dvorak J."/>
        </authorList>
    </citation>
    <scope>NUCLEOTIDE SEQUENCE [LARGE SCALE GENOMIC DNA]</scope>
    <source>
        <strain evidence="1">cv. AL8/78</strain>
    </source>
</reference>
<protein>
    <submittedName>
        <fullName evidence="1">Uncharacterized protein</fullName>
    </submittedName>
</protein>
<evidence type="ECO:0000313" key="2">
    <source>
        <dbReference type="Proteomes" id="UP000015105"/>
    </source>
</evidence>
<evidence type="ECO:0000313" key="1">
    <source>
        <dbReference type="EnsemblPlants" id="AET2Gv20625300.16"/>
    </source>
</evidence>
<reference evidence="2" key="1">
    <citation type="journal article" date="2014" name="Science">
        <title>Ancient hybridizations among the ancestral genomes of bread wheat.</title>
        <authorList>
            <consortium name="International Wheat Genome Sequencing Consortium,"/>
            <person name="Marcussen T."/>
            <person name="Sandve S.R."/>
            <person name="Heier L."/>
            <person name="Spannagl M."/>
            <person name="Pfeifer M."/>
            <person name="Jakobsen K.S."/>
            <person name="Wulff B.B."/>
            <person name="Steuernagel B."/>
            <person name="Mayer K.F."/>
            <person name="Olsen O.A."/>
        </authorList>
    </citation>
    <scope>NUCLEOTIDE SEQUENCE [LARGE SCALE GENOMIC DNA]</scope>
    <source>
        <strain evidence="2">cv. AL8/78</strain>
    </source>
</reference>
<proteinExistence type="predicted"/>
<name>A0A453BTJ7_AEGTS</name>
<organism evidence="1 2">
    <name type="scientific">Aegilops tauschii subsp. strangulata</name>
    <name type="common">Goatgrass</name>
    <dbReference type="NCBI Taxonomy" id="200361"/>
    <lineage>
        <taxon>Eukaryota</taxon>
        <taxon>Viridiplantae</taxon>
        <taxon>Streptophyta</taxon>
        <taxon>Embryophyta</taxon>
        <taxon>Tracheophyta</taxon>
        <taxon>Spermatophyta</taxon>
        <taxon>Magnoliopsida</taxon>
        <taxon>Liliopsida</taxon>
        <taxon>Poales</taxon>
        <taxon>Poaceae</taxon>
        <taxon>BOP clade</taxon>
        <taxon>Pooideae</taxon>
        <taxon>Triticodae</taxon>
        <taxon>Triticeae</taxon>
        <taxon>Triticinae</taxon>
        <taxon>Aegilops</taxon>
    </lineage>
</organism>
<dbReference type="AlphaFoldDB" id="A0A453BTJ7"/>
<keyword evidence="2" id="KW-1185">Reference proteome</keyword>